<dbReference type="PROSITE" id="PS50950">
    <property type="entry name" value="ZF_THAP"/>
    <property type="match status" value="1"/>
</dbReference>
<keyword evidence="10" id="KW-1185">Reference proteome</keyword>
<comment type="caution">
    <text evidence="9">The sequence shown here is derived from an EMBL/GenBank/DDBJ whole genome shotgun (WGS) entry which is preliminary data.</text>
</comment>
<feature type="region of interest" description="Disordered" evidence="7">
    <location>
        <begin position="108"/>
        <end position="135"/>
    </location>
</feature>
<proteinExistence type="predicted"/>
<feature type="domain" description="THAP-type" evidence="8">
    <location>
        <begin position="6"/>
        <end position="99"/>
    </location>
</feature>
<dbReference type="Proteomes" id="UP001642540">
    <property type="component" value="Unassembled WGS sequence"/>
</dbReference>
<evidence type="ECO:0000313" key="9">
    <source>
        <dbReference type="EMBL" id="CAL8102085.1"/>
    </source>
</evidence>
<evidence type="ECO:0000259" key="8">
    <source>
        <dbReference type="PROSITE" id="PS50950"/>
    </source>
</evidence>
<evidence type="ECO:0000256" key="4">
    <source>
        <dbReference type="ARBA" id="ARBA00023125"/>
    </source>
</evidence>
<feature type="region of interest" description="Disordered" evidence="7">
    <location>
        <begin position="520"/>
        <end position="566"/>
    </location>
</feature>
<feature type="compositionally biased region" description="Polar residues" evidence="7">
    <location>
        <begin position="551"/>
        <end position="563"/>
    </location>
</feature>
<sequence length="586" mass="66108">MANVLLGIHCVVSGCGRTLRKVNQWKTKPCSTHKGQAHSSCMCPEPYQFFKFPAEIKLQKIWLDRVRRPDLEINNLTRVCSLHFVEGKPTRRNYFPSINLRMKRSEAVKEEPMEMKEDKGEDNASGMQTTDDDERGKVSLVPMERLQEQPNDDDEELTVSSFHYPGEGSSDAREDCNSERGISRNAAVTITRVKPITNVHTIQSTNNPVSDGYQQVASNAPEVRRRVNAPTNRFIKFGSNQRPIVTLTPRPRPTTSIQPVSTIANSVRLLSTSVNTNQTQKYKAQPHINEEIDAESDNESVYSYMDMEDDGGDSSELSDIGIDIHPMRQQATPKSSASRSQLLQGKFVHQKKLQNIKPKVIPVFAVSPSTQQQQNGSFQPIITSVSTVSAMKTTNKPNTITGKETIEGSGHQGEMQNIVSSSPATVMKSIHKDDQDVEVLYSEIQPQPTPLATYDPTKQQLQIANPIKYIQECHTRIAQLLNEKQGLETTNNELEIKLRKLQEENNRLRREVVYQSTKALQRVRQTQQQQPQQQPTKPTPINLVPIRTLATPASRTTPESGTSPKRFRYVIKRPGNIFKTNKFIKK</sequence>
<accession>A0ABP1QG77</accession>
<reference evidence="9 10" key="1">
    <citation type="submission" date="2024-08" db="EMBL/GenBank/DDBJ databases">
        <authorList>
            <person name="Cucini C."/>
            <person name="Frati F."/>
        </authorList>
    </citation>
    <scope>NUCLEOTIDE SEQUENCE [LARGE SCALE GENOMIC DNA]</scope>
</reference>
<evidence type="ECO:0000256" key="1">
    <source>
        <dbReference type="ARBA" id="ARBA00022723"/>
    </source>
</evidence>
<keyword evidence="6" id="KW-0175">Coiled coil</keyword>
<evidence type="ECO:0000313" key="10">
    <source>
        <dbReference type="Proteomes" id="UP001642540"/>
    </source>
</evidence>
<dbReference type="SUPFAM" id="SSF57716">
    <property type="entry name" value="Glucocorticoid receptor-like (DNA-binding domain)"/>
    <property type="match status" value="1"/>
</dbReference>
<keyword evidence="4 5" id="KW-0238">DNA-binding</keyword>
<feature type="compositionally biased region" description="Low complexity" evidence="7">
    <location>
        <begin position="525"/>
        <end position="540"/>
    </location>
</feature>
<evidence type="ECO:0000256" key="3">
    <source>
        <dbReference type="ARBA" id="ARBA00022833"/>
    </source>
</evidence>
<feature type="coiled-coil region" evidence="6">
    <location>
        <begin position="470"/>
        <end position="518"/>
    </location>
</feature>
<protein>
    <recommendedName>
        <fullName evidence="8">THAP-type domain-containing protein</fullName>
    </recommendedName>
</protein>
<dbReference type="Pfam" id="PF05485">
    <property type="entry name" value="THAP"/>
    <property type="match status" value="1"/>
</dbReference>
<keyword evidence="2 5" id="KW-0863">Zinc-finger</keyword>
<evidence type="ECO:0000256" key="7">
    <source>
        <dbReference type="SAM" id="MobiDB-lite"/>
    </source>
</evidence>
<evidence type="ECO:0000256" key="2">
    <source>
        <dbReference type="ARBA" id="ARBA00022771"/>
    </source>
</evidence>
<keyword evidence="3" id="KW-0862">Zinc</keyword>
<gene>
    <name evidence="9" type="ORF">ODALV1_LOCUS11042</name>
</gene>
<dbReference type="EMBL" id="CAXLJM020000033">
    <property type="protein sequence ID" value="CAL8102085.1"/>
    <property type="molecule type" value="Genomic_DNA"/>
</dbReference>
<evidence type="ECO:0000256" key="6">
    <source>
        <dbReference type="SAM" id="Coils"/>
    </source>
</evidence>
<evidence type="ECO:0000256" key="5">
    <source>
        <dbReference type="PROSITE-ProRule" id="PRU00309"/>
    </source>
</evidence>
<keyword evidence="1" id="KW-0479">Metal-binding</keyword>
<dbReference type="InterPro" id="IPR006612">
    <property type="entry name" value="THAP_Znf"/>
</dbReference>
<feature type="region of interest" description="Disordered" evidence="7">
    <location>
        <begin position="394"/>
        <end position="414"/>
    </location>
</feature>
<feature type="compositionally biased region" description="Basic and acidic residues" evidence="7">
    <location>
        <begin position="108"/>
        <end position="122"/>
    </location>
</feature>
<organism evidence="9 10">
    <name type="scientific">Orchesella dallaii</name>
    <dbReference type="NCBI Taxonomy" id="48710"/>
    <lineage>
        <taxon>Eukaryota</taxon>
        <taxon>Metazoa</taxon>
        <taxon>Ecdysozoa</taxon>
        <taxon>Arthropoda</taxon>
        <taxon>Hexapoda</taxon>
        <taxon>Collembola</taxon>
        <taxon>Entomobryomorpha</taxon>
        <taxon>Entomobryoidea</taxon>
        <taxon>Orchesellidae</taxon>
        <taxon>Orchesellinae</taxon>
        <taxon>Orchesella</taxon>
    </lineage>
</organism>
<dbReference type="SMART" id="SM00980">
    <property type="entry name" value="THAP"/>
    <property type="match status" value="1"/>
</dbReference>
<name>A0ABP1QG77_9HEXA</name>